<evidence type="ECO:0008006" key="4">
    <source>
        <dbReference type="Google" id="ProtNLM"/>
    </source>
</evidence>
<comment type="caution">
    <text evidence="2">The sequence shown here is derived from an EMBL/GenBank/DDBJ whole genome shotgun (WGS) entry which is preliminary data.</text>
</comment>
<gene>
    <name evidence="2" type="ORF">CCMP2556_LOCUS38281</name>
</gene>
<evidence type="ECO:0000313" key="3">
    <source>
        <dbReference type="Proteomes" id="UP001642484"/>
    </source>
</evidence>
<reference evidence="2 3" key="1">
    <citation type="submission" date="2024-02" db="EMBL/GenBank/DDBJ databases">
        <authorList>
            <person name="Chen Y."/>
            <person name="Shah S."/>
            <person name="Dougan E. K."/>
            <person name="Thang M."/>
            <person name="Chan C."/>
        </authorList>
    </citation>
    <scope>NUCLEOTIDE SEQUENCE [LARGE SCALE GENOMIC DNA]</scope>
</reference>
<keyword evidence="3" id="KW-1185">Reference proteome</keyword>
<feature type="region of interest" description="Disordered" evidence="1">
    <location>
        <begin position="263"/>
        <end position="430"/>
    </location>
</feature>
<dbReference type="Proteomes" id="UP001642484">
    <property type="component" value="Unassembled WGS sequence"/>
</dbReference>
<proteinExistence type="predicted"/>
<evidence type="ECO:0000256" key="1">
    <source>
        <dbReference type="SAM" id="MobiDB-lite"/>
    </source>
</evidence>
<feature type="compositionally biased region" description="Basic and acidic residues" evidence="1">
    <location>
        <begin position="292"/>
        <end position="307"/>
    </location>
</feature>
<name>A0ABP0PQ44_9DINO</name>
<sequence>MRTAGLPTAQIDLCLSEDGLLGGPKNYMDLLTESGFALALCCILNARMDQFTCLIALVCSSFVSINKGTNKRYPFSPYGDMNVPSVADGNILASRCCLMMHLVAAMGGCWILEQSRSSTLPWLPCFREMMRTQKKVYVVTWWMGLYKGYFPKRHIAWSNSPSVAKLDRGKLCKERRAELASLGMKTTKTYKSEGKTKFSGSKHLRETQVYPPQFGLRLVRLFPDLCASREIWDADQGSMSMSTESLFSTMEWGDLWEEAKAATEDEVKRSKGKSVTTPWTAAKAAPKPKSKAKGETPGETPVKENKRCSKPPPESTPENGDVPSPAQPGRKRVRGKKEDVEDPNGQVKTLKEANEKMRAKLAALQVQLNKKDKVTPTTTPKTRPAPRSSASTTASTSAPPDEQDSDAETDTQPSEAAKRNRLRRLCERKPSGKLNVPEAIHLKWKAGGQERKELEDLLEAADFDKASFAGGPVKLTQLGKTRRALDLAAAAADDSGASDGEPTVANDPKEDHTKLNFFCEYNNFKKFADSLLAKSIVNLDKAVDILAEHYEMCEGVKAEVYKGYFYRGQCLRNDRVDTSSNVLRNCAKLIGNGAGGPKFCQQGGALELWHCMNAWGFLIAIGFRLETPLPVEKASLEFMDYFTRGEDQQMGVVKSPAVLGERPITKNYEAPASHIVELAKAEVADNANPSRAMVDFAKIPLEHAEEGCHEVFLKYGFAAPIEIEKLNLGLGSLSQFPFLKFSSWAQFLLDRGQVPMQMCGCKNLRAMRDVLGEFWKRYKALHPNHQLFQIVQGDDERLRRTIPVYSHTDEGRTYKHEALFVLSTHSCLGRGTSSYVLKGKHALPLRRRGLGLNFIGSTWSTHFLSAVLLHEVEKENPGVLAGIVAAYAQDMSSLATHGLSLDSDGDANERIYFQHVGTKGDLPALAKLGSFKRTHSHVARQPQSRTPCQGICYLCLAGQEQSADGRQPSIPWEDTALNPAWAATVDQVLPWDGRAEPVILRGLPIDPTRKARFFLTDIWHNFHLGLSKHFWASSVVSLIERLPLLQAMTIEAAIKHLSDDYSRFWKQRKMNPLEKEINREVLSWPYGRVCPVGKWSKGSTATAFMQWLEDFCTRCVVHQAHDELLLIVAKSCSSINAAIAFWYSSGFWIRSRQGLQSGRLVMQFVQGYARCARICLDAGTSRFALVPKLHMVHHCGWRLMSEAQRADWCISPIAESNQQEEDYIGKPSRLSRRVDPRLLHLRSVQRSLISAMGALESSQSDTRGLQVT</sequence>
<organism evidence="2 3">
    <name type="scientific">Durusdinium trenchii</name>
    <dbReference type="NCBI Taxonomy" id="1381693"/>
    <lineage>
        <taxon>Eukaryota</taxon>
        <taxon>Sar</taxon>
        <taxon>Alveolata</taxon>
        <taxon>Dinophyceae</taxon>
        <taxon>Suessiales</taxon>
        <taxon>Symbiodiniaceae</taxon>
        <taxon>Durusdinium</taxon>
    </lineage>
</organism>
<protein>
    <recommendedName>
        <fullName evidence="4">DNA-directed DNA polymerase</fullName>
    </recommendedName>
</protein>
<feature type="compositionally biased region" description="Basic and acidic residues" evidence="1">
    <location>
        <begin position="349"/>
        <end position="358"/>
    </location>
</feature>
<evidence type="ECO:0000313" key="2">
    <source>
        <dbReference type="EMBL" id="CAK9077676.1"/>
    </source>
</evidence>
<accession>A0ABP0PQ44</accession>
<feature type="compositionally biased region" description="Low complexity" evidence="1">
    <location>
        <begin position="375"/>
        <end position="400"/>
    </location>
</feature>
<dbReference type="EMBL" id="CAXAMN010023450">
    <property type="protein sequence ID" value="CAK9077676.1"/>
    <property type="molecule type" value="Genomic_DNA"/>
</dbReference>